<dbReference type="GO" id="GO:0046103">
    <property type="term" value="P:inosine biosynthetic process"/>
    <property type="evidence" value="ECO:0007669"/>
    <property type="project" value="TreeGrafter"/>
</dbReference>
<dbReference type="CDD" id="cd01320">
    <property type="entry name" value="ADA"/>
    <property type="match status" value="1"/>
</dbReference>
<dbReference type="SUPFAM" id="SSF51556">
    <property type="entry name" value="Metallo-dependent hydrolases"/>
    <property type="match status" value="1"/>
</dbReference>
<evidence type="ECO:0000256" key="2">
    <source>
        <dbReference type="ARBA" id="ARBA00006676"/>
    </source>
</evidence>
<dbReference type="InterPro" id="IPR006330">
    <property type="entry name" value="Ado/ade_deaminase"/>
</dbReference>
<evidence type="ECO:0000313" key="8">
    <source>
        <dbReference type="EMBL" id="QJD82179.1"/>
    </source>
</evidence>
<dbReference type="EC" id="3.5.4.4" evidence="3"/>
<accession>A0A7Z2VFL8</accession>
<dbReference type="GO" id="GO:0043103">
    <property type="term" value="P:hypoxanthine salvage"/>
    <property type="evidence" value="ECO:0007669"/>
    <property type="project" value="TreeGrafter"/>
</dbReference>
<dbReference type="InterPro" id="IPR032466">
    <property type="entry name" value="Metal_Hydrolase"/>
</dbReference>
<name>A0A7Z2VFL8_9BACL</name>
<evidence type="ECO:0000259" key="7">
    <source>
        <dbReference type="Pfam" id="PF00962"/>
    </source>
</evidence>
<dbReference type="Proteomes" id="UP000502248">
    <property type="component" value="Chromosome"/>
</dbReference>
<dbReference type="RefSeq" id="WP_169278482.1">
    <property type="nucleotide sequence ID" value="NZ_CP051680.1"/>
</dbReference>
<comment type="cofactor">
    <cofactor evidence="1">
        <name>Zn(2+)</name>
        <dbReference type="ChEBI" id="CHEBI:29105"/>
    </cofactor>
</comment>
<gene>
    <name evidence="8" type="primary">add</name>
    <name evidence="8" type="ORF">HH215_02610</name>
</gene>
<dbReference type="InterPro" id="IPR001365">
    <property type="entry name" value="A_deaminase_dom"/>
</dbReference>
<dbReference type="PANTHER" id="PTHR11409:SF43">
    <property type="entry name" value="ADENOSINE DEAMINASE"/>
    <property type="match status" value="1"/>
</dbReference>
<keyword evidence="4" id="KW-0479">Metal-binding</keyword>
<evidence type="ECO:0000256" key="3">
    <source>
        <dbReference type="ARBA" id="ARBA00012784"/>
    </source>
</evidence>
<dbReference type="Gene3D" id="3.20.20.140">
    <property type="entry name" value="Metal-dependent hydrolases"/>
    <property type="match status" value="1"/>
</dbReference>
<evidence type="ECO:0000313" key="9">
    <source>
        <dbReference type="Proteomes" id="UP000502248"/>
    </source>
</evidence>
<dbReference type="Pfam" id="PF00962">
    <property type="entry name" value="A_deaminase"/>
    <property type="match status" value="1"/>
</dbReference>
<keyword evidence="6" id="KW-0862">Zinc</keyword>
<protein>
    <recommendedName>
        <fullName evidence="3">adenosine deaminase</fullName>
        <ecNumber evidence="3">3.5.4.4</ecNumber>
    </recommendedName>
</protein>
<dbReference type="GO" id="GO:0046872">
    <property type="term" value="F:metal ion binding"/>
    <property type="evidence" value="ECO:0007669"/>
    <property type="project" value="UniProtKB-KW"/>
</dbReference>
<dbReference type="KEGG" id="cheb:HH215_02610"/>
<dbReference type="PANTHER" id="PTHR11409">
    <property type="entry name" value="ADENOSINE DEAMINASE"/>
    <property type="match status" value="1"/>
</dbReference>
<evidence type="ECO:0000256" key="5">
    <source>
        <dbReference type="ARBA" id="ARBA00022801"/>
    </source>
</evidence>
<keyword evidence="5 8" id="KW-0378">Hydrolase</keyword>
<keyword evidence="9" id="KW-1185">Reference proteome</keyword>
<dbReference type="EMBL" id="CP051680">
    <property type="protein sequence ID" value="QJD82179.1"/>
    <property type="molecule type" value="Genomic_DNA"/>
</dbReference>
<organism evidence="8 9">
    <name type="scientific">Cohnella herbarum</name>
    <dbReference type="NCBI Taxonomy" id="2728023"/>
    <lineage>
        <taxon>Bacteria</taxon>
        <taxon>Bacillati</taxon>
        <taxon>Bacillota</taxon>
        <taxon>Bacilli</taxon>
        <taxon>Bacillales</taxon>
        <taxon>Paenibacillaceae</taxon>
        <taxon>Cohnella</taxon>
    </lineage>
</organism>
<evidence type="ECO:0000256" key="1">
    <source>
        <dbReference type="ARBA" id="ARBA00001947"/>
    </source>
</evidence>
<sequence>MGSFYLLSALPKVDLHVHLDGCIKPATLLKLADRQGIALPSNVISDLVPYVQVGEDCTSLTEYLTKFEFVLPFLQTKESLEQVAYEVVEQAAEHRIKYIEVRFAPQLHRENGLSAADAISHVIQGLQRGEEAFDVKARAIAICMRNHSVATNLEVVEAASLFIGRGLVAVDLAGDESSYPTTLFREVFALARELEIPVTIHAGEAAGPDSIEEAVLNLGARRIGHGVRLREDANVLNLIKDQKIPLELCPTSNIQTKAVNGWDVYPIREYFDQGIVFTVNTDNPGVSGTDITREYRVISEKFGFTLAEITKLILNGVDASFLEPEEKAALKRDFELILIQLGVYESSEPLN</sequence>
<dbReference type="GO" id="GO:0006154">
    <property type="term" value="P:adenosine catabolic process"/>
    <property type="evidence" value="ECO:0007669"/>
    <property type="project" value="TreeGrafter"/>
</dbReference>
<proteinExistence type="inferred from homology"/>
<comment type="similarity">
    <text evidence="2">Belongs to the metallo-dependent hydrolases superfamily. Adenosine and AMP deaminases family.</text>
</comment>
<dbReference type="NCBIfam" id="TIGR01430">
    <property type="entry name" value="aden_deam"/>
    <property type="match status" value="1"/>
</dbReference>
<feature type="domain" description="Adenosine deaminase" evidence="7">
    <location>
        <begin position="11"/>
        <end position="331"/>
    </location>
</feature>
<evidence type="ECO:0000256" key="6">
    <source>
        <dbReference type="ARBA" id="ARBA00022833"/>
    </source>
</evidence>
<dbReference type="GO" id="GO:0005829">
    <property type="term" value="C:cytosol"/>
    <property type="evidence" value="ECO:0007669"/>
    <property type="project" value="TreeGrafter"/>
</dbReference>
<evidence type="ECO:0000256" key="4">
    <source>
        <dbReference type="ARBA" id="ARBA00022723"/>
    </source>
</evidence>
<reference evidence="8 9" key="1">
    <citation type="submission" date="2020-04" db="EMBL/GenBank/DDBJ databases">
        <title>Genome sequencing of novel species.</title>
        <authorList>
            <person name="Heo J."/>
            <person name="Kim S.-J."/>
            <person name="Kim J.-S."/>
            <person name="Hong S.-B."/>
            <person name="Kwon S.-W."/>
        </authorList>
    </citation>
    <scope>NUCLEOTIDE SEQUENCE [LARGE SCALE GENOMIC DNA]</scope>
    <source>
        <strain evidence="8 9">MFER-1</strain>
    </source>
</reference>
<dbReference type="AlphaFoldDB" id="A0A7Z2VFL8"/>
<dbReference type="GO" id="GO:0004000">
    <property type="term" value="F:adenosine deaminase activity"/>
    <property type="evidence" value="ECO:0007669"/>
    <property type="project" value="UniProtKB-ARBA"/>
</dbReference>